<dbReference type="Gene3D" id="1.50.10.10">
    <property type="match status" value="2"/>
</dbReference>
<evidence type="ECO:0000256" key="1">
    <source>
        <dbReference type="ARBA" id="ARBA00005615"/>
    </source>
</evidence>
<dbReference type="STRING" id="1684307.A0A316U1G2"/>
<comment type="catalytic activity">
    <reaction evidence="4">
        <text>alpha,alpha-trehalose + H2O = alpha-D-glucose + beta-D-glucose</text>
        <dbReference type="Rhea" id="RHEA:32675"/>
        <dbReference type="ChEBI" id="CHEBI:15377"/>
        <dbReference type="ChEBI" id="CHEBI:15903"/>
        <dbReference type="ChEBI" id="CHEBI:16551"/>
        <dbReference type="ChEBI" id="CHEBI:17925"/>
        <dbReference type="EC" id="3.2.1.28"/>
    </reaction>
</comment>
<dbReference type="EC" id="3.2.1.28" evidence="4"/>
<dbReference type="GO" id="GO:0005993">
    <property type="term" value="P:trehalose catabolic process"/>
    <property type="evidence" value="ECO:0007669"/>
    <property type="project" value="TreeGrafter"/>
</dbReference>
<dbReference type="InterPro" id="IPR018232">
    <property type="entry name" value="Glyco_hydro_37_CS"/>
</dbReference>
<feature type="region of interest" description="Disordered" evidence="5">
    <location>
        <begin position="436"/>
        <end position="470"/>
    </location>
</feature>
<keyword evidence="2 4" id="KW-0378">Hydrolase</keyword>
<dbReference type="InterPro" id="IPR008928">
    <property type="entry name" value="6-hairpin_glycosidase_sf"/>
</dbReference>
<protein>
    <recommendedName>
        <fullName evidence="4">Trehalase</fullName>
        <ecNumber evidence="4">3.2.1.28</ecNumber>
    </recommendedName>
    <alternativeName>
        <fullName evidence="4">Alpha-trehalose glucohydrolase</fullName>
    </alternativeName>
</protein>
<dbReference type="GeneID" id="37014750"/>
<keyword evidence="3 4" id="KW-0326">Glycosidase</keyword>
<dbReference type="RefSeq" id="XP_025346379.1">
    <property type="nucleotide sequence ID" value="XM_025493016.1"/>
</dbReference>
<dbReference type="OrthoDB" id="3542292at2759"/>
<dbReference type="InterPro" id="IPR012341">
    <property type="entry name" value="6hp_glycosidase-like_sf"/>
</dbReference>
<evidence type="ECO:0000256" key="4">
    <source>
        <dbReference type="RuleBase" id="RU361180"/>
    </source>
</evidence>
<organism evidence="6 7">
    <name type="scientific">Pseudomicrostroma glucosiphilum</name>
    <dbReference type="NCBI Taxonomy" id="1684307"/>
    <lineage>
        <taxon>Eukaryota</taxon>
        <taxon>Fungi</taxon>
        <taxon>Dikarya</taxon>
        <taxon>Basidiomycota</taxon>
        <taxon>Ustilaginomycotina</taxon>
        <taxon>Exobasidiomycetes</taxon>
        <taxon>Microstromatales</taxon>
        <taxon>Microstromatales incertae sedis</taxon>
        <taxon>Pseudomicrostroma</taxon>
    </lineage>
</organism>
<evidence type="ECO:0000313" key="7">
    <source>
        <dbReference type="Proteomes" id="UP000245942"/>
    </source>
</evidence>
<feature type="region of interest" description="Disordered" evidence="5">
    <location>
        <begin position="793"/>
        <end position="818"/>
    </location>
</feature>
<dbReference type="GO" id="GO:0004555">
    <property type="term" value="F:alpha,alpha-trehalase activity"/>
    <property type="evidence" value="ECO:0007669"/>
    <property type="project" value="UniProtKB-EC"/>
</dbReference>
<dbReference type="AlphaFoldDB" id="A0A316U1G2"/>
<dbReference type="PANTHER" id="PTHR23403">
    <property type="entry name" value="TREHALASE"/>
    <property type="match status" value="1"/>
</dbReference>
<dbReference type="Proteomes" id="UP000245942">
    <property type="component" value="Unassembled WGS sequence"/>
</dbReference>
<dbReference type="Pfam" id="PF01204">
    <property type="entry name" value="Trehalase"/>
    <property type="match status" value="3"/>
</dbReference>
<reference evidence="6 7" key="1">
    <citation type="journal article" date="2018" name="Mol. Biol. Evol.">
        <title>Broad Genomic Sampling Reveals a Smut Pathogenic Ancestry of the Fungal Clade Ustilaginomycotina.</title>
        <authorList>
            <person name="Kijpornyongpan T."/>
            <person name="Mondo S.J."/>
            <person name="Barry K."/>
            <person name="Sandor L."/>
            <person name="Lee J."/>
            <person name="Lipzen A."/>
            <person name="Pangilinan J."/>
            <person name="LaButti K."/>
            <person name="Hainaut M."/>
            <person name="Henrissat B."/>
            <person name="Grigoriev I.V."/>
            <person name="Spatafora J.W."/>
            <person name="Aime M.C."/>
        </authorList>
    </citation>
    <scope>NUCLEOTIDE SEQUENCE [LARGE SCALE GENOMIC DNA]</scope>
    <source>
        <strain evidence="6 7">MCA 4718</strain>
    </source>
</reference>
<accession>A0A316U1G2</accession>
<dbReference type="PROSITE" id="PS00928">
    <property type="entry name" value="TREHALASE_2"/>
    <property type="match status" value="1"/>
</dbReference>
<keyword evidence="7" id="KW-1185">Reference proteome</keyword>
<dbReference type="SUPFAM" id="SSF48208">
    <property type="entry name" value="Six-hairpin glycosidases"/>
    <property type="match status" value="2"/>
</dbReference>
<feature type="compositionally biased region" description="Low complexity" evidence="5">
    <location>
        <begin position="169"/>
        <end position="194"/>
    </location>
</feature>
<evidence type="ECO:0000256" key="2">
    <source>
        <dbReference type="ARBA" id="ARBA00022801"/>
    </source>
</evidence>
<gene>
    <name evidence="6" type="ORF">BCV69DRAFT_284372</name>
</gene>
<dbReference type="InterPro" id="IPR001661">
    <property type="entry name" value="Glyco_hydro_37"/>
</dbReference>
<feature type="region of interest" description="Disordered" evidence="5">
    <location>
        <begin position="169"/>
        <end position="203"/>
    </location>
</feature>
<dbReference type="EMBL" id="KZ819332">
    <property type="protein sequence ID" value="PWN19219.1"/>
    <property type="molecule type" value="Genomic_DNA"/>
</dbReference>
<evidence type="ECO:0000313" key="6">
    <source>
        <dbReference type="EMBL" id="PWN19219.1"/>
    </source>
</evidence>
<name>A0A316U1G2_9BASI</name>
<dbReference type="PANTHER" id="PTHR23403:SF1">
    <property type="entry name" value="TREHALASE"/>
    <property type="match status" value="1"/>
</dbReference>
<comment type="similarity">
    <text evidence="1 4">Belongs to the glycosyl hydrolase 37 family.</text>
</comment>
<evidence type="ECO:0000256" key="5">
    <source>
        <dbReference type="SAM" id="MobiDB-lite"/>
    </source>
</evidence>
<dbReference type="PRINTS" id="PR00744">
    <property type="entry name" value="GLHYDRLASE37"/>
</dbReference>
<sequence>MRLPIAPTLASAAVFVARQQTAPTEATAGVNNTIIPFEPAPLPQAHCTSPIYCPGPLLQAVQLSGLFNDSKEFVDRATLKPVEQVVAAFAALGDGSGRNVTYSELQTFVDENFAEVGGELVAADLGEEFVPDPKFLNNVTDEVVRLWITQVHSYWPLLARTTNTSALIDASPSTSTDDSPSPTASDATPTSTDSNIASTGSASVSGRALNDTAASLQASQQVAAETPQSNDSDALMMATSSFIPFKSPRTFVVPGQRFRELYYWDTYFVILGLLRSQLSSVALGMLENFADLVEQFGFIPNGNRLYYLNRSQPPMLTQMVDVYLNYTGDATILSRLLPLLEREWEWWNINRTIEITSPYSNRTYNVSHYDVDTSAPRPESYFVDWQTVELAGKEQGLQFTDEEKARLYADIASAAESGHDFSLQRWSRQPSFIGDLAEPVSDVSGTPTRRQDDSADTEATSTADTPTTATIPAAVSTSRALRYLNTAKQIPVDLNAILYKNEMALARFHNITYLPAQSGNSSSADAGNSTSPSPLAANATLVELWSSRAAARREAILDLHWNAELLSFADYNLTSSLRSTRWSASSLWPFWAGILPNEFTADNQTKEERGALLQSAFAGVRYLIDRYNGSLSTTLAATNQQWDFPNVWAPHTQIAIDALRALPQDLVRAGGVAKPAPNGTFELIPAASVREDNVTDAEPTRLTQLGVSSADQLPLQPLASNLNASSHSDEALIGQTSPDSGLQYVGVAPSNVGNASSDTELWTDTLIRSLANRFVASSLCSWYATGGQLNLSTQAGRDRWPPQPVPAGTSDTGTTAAASPGQMFEKYSQTSIAAAGAGGEYQVQVGFGWTNGVSIYLSAEYGDILQEPVCA</sequence>
<proteinExistence type="inferred from homology"/>
<evidence type="ECO:0000256" key="3">
    <source>
        <dbReference type="ARBA" id="ARBA00023295"/>
    </source>
</evidence>
<feature type="compositionally biased region" description="Low complexity" evidence="5">
    <location>
        <begin position="807"/>
        <end position="818"/>
    </location>
</feature>
<feature type="compositionally biased region" description="Low complexity" evidence="5">
    <location>
        <begin position="457"/>
        <end position="470"/>
    </location>
</feature>